<feature type="compositionally biased region" description="Polar residues" evidence="1">
    <location>
        <begin position="188"/>
        <end position="201"/>
    </location>
</feature>
<evidence type="ECO:0000313" key="3">
    <source>
        <dbReference type="Proteomes" id="UP000799750"/>
    </source>
</evidence>
<evidence type="ECO:0000256" key="1">
    <source>
        <dbReference type="SAM" id="MobiDB-lite"/>
    </source>
</evidence>
<dbReference type="OrthoDB" id="3675232at2759"/>
<protein>
    <submittedName>
        <fullName evidence="2">Uncharacterized protein</fullName>
    </submittedName>
</protein>
<dbReference type="AlphaFoldDB" id="A0A6A6RG50"/>
<feature type="region of interest" description="Disordered" evidence="1">
    <location>
        <begin position="162"/>
        <end position="217"/>
    </location>
</feature>
<name>A0A6A6RG50_9PEZI</name>
<gene>
    <name evidence="2" type="ORF">BU16DRAFT_587682</name>
</gene>
<evidence type="ECO:0000313" key="2">
    <source>
        <dbReference type="EMBL" id="KAF2502467.1"/>
    </source>
</evidence>
<dbReference type="Proteomes" id="UP000799750">
    <property type="component" value="Unassembled WGS sequence"/>
</dbReference>
<reference evidence="2" key="1">
    <citation type="journal article" date="2020" name="Stud. Mycol.">
        <title>101 Dothideomycetes genomes: a test case for predicting lifestyles and emergence of pathogens.</title>
        <authorList>
            <person name="Haridas S."/>
            <person name="Albert R."/>
            <person name="Binder M."/>
            <person name="Bloem J."/>
            <person name="Labutti K."/>
            <person name="Salamov A."/>
            <person name="Andreopoulos B."/>
            <person name="Baker S."/>
            <person name="Barry K."/>
            <person name="Bills G."/>
            <person name="Bluhm B."/>
            <person name="Cannon C."/>
            <person name="Castanera R."/>
            <person name="Culley D."/>
            <person name="Daum C."/>
            <person name="Ezra D."/>
            <person name="Gonzalez J."/>
            <person name="Henrissat B."/>
            <person name="Kuo A."/>
            <person name="Liang C."/>
            <person name="Lipzen A."/>
            <person name="Lutzoni F."/>
            <person name="Magnuson J."/>
            <person name="Mondo S."/>
            <person name="Nolan M."/>
            <person name="Ohm R."/>
            <person name="Pangilinan J."/>
            <person name="Park H.-J."/>
            <person name="Ramirez L."/>
            <person name="Alfaro M."/>
            <person name="Sun H."/>
            <person name="Tritt A."/>
            <person name="Yoshinaga Y."/>
            <person name="Zwiers L.-H."/>
            <person name="Turgeon B."/>
            <person name="Goodwin S."/>
            <person name="Spatafora J."/>
            <person name="Crous P."/>
            <person name="Grigoriev I."/>
        </authorList>
    </citation>
    <scope>NUCLEOTIDE SEQUENCE</scope>
    <source>
        <strain evidence="2">CBS 269.34</strain>
    </source>
</reference>
<feature type="region of interest" description="Disordered" evidence="1">
    <location>
        <begin position="459"/>
        <end position="512"/>
    </location>
</feature>
<accession>A0A6A6RG50</accession>
<proteinExistence type="predicted"/>
<keyword evidence="3" id="KW-1185">Reference proteome</keyword>
<organism evidence="2 3">
    <name type="scientific">Lophium mytilinum</name>
    <dbReference type="NCBI Taxonomy" id="390894"/>
    <lineage>
        <taxon>Eukaryota</taxon>
        <taxon>Fungi</taxon>
        <taxon>Dikarya</taxon>
        <taxon>Ascomycota</taxon>
        <taxon>Pezizomycotina</taxon>
        <taxon>Dothideomycetes</taxon>
        <taxon>Pleosporomycetidae</taxon>
        <taxon>Mytilinidiales</taxon>
        <taxon>Mytilinidiaceae</taxon>
        <taxon>Lophium</taxon>
    </lineage>
</organism>
<dbReference type="EMBL" id="MU004181">
    <property type="protein sequence ID" value="KAF2502467.1"/>
    <property type="molecule type" value="Genomic_DNA"/>
</dbReference>
<sequence length="667" mass="73998">MPMAGAKRGRADELQDELEFADLTQVSEPKAKRQKLEIGDMKVEDIPGAEHSRAVARLKELFPSQMIRDIHQLYTTTYQGDLGATLEHLSLFSAEPIAAQHGQLYEQEVTGSNAPYLLQHIKPPTGEPPHILEGASIQSPAIFNSTASEGVYHTEARFHGSGSSDAPLLGDHCQQQKGPATKTVVSDDLTTNSGTCTTNASKPRKHRKRKAAEDDEPSRVYDFMKKAPHQNHPLPSINVTLVEILVLLGHAHLNYHVANRLVTNGLTYPLHQFIVRCHRTGGTALDRATARADVLLDEDDRFYSRNSILHSYQHAFRAGKDRNNPVPGWTFTTHKQKISNDNWDPQNISLAGIQVRGVTHCLPDQTFWPPGYVMLESLLNDVDQVPSGDDAADLTKAVLWAKDHPGTYKYPADVELALSDAGGPVRLSGNHFDGACIARWNPRLEQIRAECNRLKREAKRVPGSLDQQNPVPHTSEPTVSRTHVEKLPTRRTLGHANENGPEDLADPYGGQTPNPYFLGNAVFGSRTPNPTTGLKIDSIGHEEEFCHQTTVTPNRAPGHLISNEPLFENRTLSATAAEQPDLGLGRENPYVQGGLLRDLPYPPPDDNSVLSRCIRFSKHPSFYDIEWANTPDNLDAIVEILEQNAAQLPWDINHTPFDSIYNDWTQL</sequence>
<feature type="compositionally biased region" description="Polar residues" evidence="1">
    <location>
        <begin position="465"/>
        <end position="481"/>
    </location>
</feature>